<dbReference type="RefSeq" id="XP_021867983.1">
    <property type="nucleotide sequence ID" value="XM_022017638.1"/>
</dbReference>
<evidence type="ECO:0000259" key="6">
    <source>
        <dbReference type="Pfam" id="PF12265"/>
    </source>
</evidence>
<dbReference type="InterPro" id="IPR051972">
    <property type="entry name" value="Glutamate-rich_WD_repeat"/>
</dbReference>
<feature type="compositionally biased region" description="Acidic residues" evidence="5">
    <location>
        <begin position="28"/>
        <end position="73"/>
    </location>
</feature>
<keyword evidence="8" id="KW-1185">Reference proteome</keyword>
<dbReference type="STRING" id="4999.A0A1Y1U6K5"/>
<keyword evidence="1 4" id="KW-0853">WD repeat</keyword>
<dbReference type="Pfam" id="PF12265">
    <property type="entry name" value="CAF1C_H4-bd"/>
    <property type="match status" value="1"/>
</dbReference>
<dbReference type="InterPro" id="IPR001680">
    <property type="entry name" value="WD40_rpt"/>
</dbReference>
<dbReference type="InterPro" id="IPR015943">
    <property type="entry name" value="WD40/YVTN_repeat-like_dom_sf"/>
</dbReference>
<dbReference type="PROSITE" id="PS50082">
    <property type="entry name" value="WD_REPEATS_2"/>
    <property type="match status" value="3"/>
</dbReference>
<dbReference type="AlphaFoldDB" id="A0A1Y1U6K5"/>
<feature type="repeat" description="WD" evidence="4">
    <location>
        <begin position="391"/>
        <end position="426"/>
    </location>
</feature>
<dbReference type="SMART" id="SM00320">
    <property type="entry name" value="WD40"/>
    <property type="match status" value="6"/>
</dbReference>
<evidence type="ECO:0000256" key="4">
    <source>
        <dbReference type="PROSITE-ProRule" id="PRU00221"/>
    </source>
</evidence>
<evidence type="ECO:0000313" key="7">
    <source>
        <dbReference type="EMBL" id="ORX33673.1"/>
    </source>
</evidence>
<dbReference type="SUPFAM" id="SSF50978">
    <property type="entry name" value="WD40 repeat-like"/>
    <property type="match status" value="1"/>
</dbReference>
<gene>
    <name evidence="7" type="ORF">BD324DRAFT_647217</name>
</gene>
<feature type="repeat" description="WD" evidence="4">
    <location>
        <begin position="344"/>
        <end position="379"/>
    </location>
</feature>
<dbReference type="GeneID" id="33559447"/>
<dbReference type="PANTHER" id="PTHR45903:SF1">
    <property type="entry name" value="GLUTAMATE-RICH WD REPEAT-CONTAINING PROTEIN 1"/>
    <property type="match status" value="1"/>
</dbReference>
<organism evidence="7 8">
    <name type="scientific">Kockovaella imperatae</name>
    <dbReference type="NCBI Taxonomy" id="4999"/>
    <lineage>
        <taxon>Eukaryota</taxon>
        <taxon>Fungi</taxon>
        <taxon>Dikarya</taxon>
        <taxon>Basidiomycota</taxon>
        <taxon>Agaricomycotina</taxon>
        <taxon>Tremellomycetes</taxon>
        <taxon>Tremellales</taxon>
        <taxon>Cuniculitremaceae</taxon>
        <taxon>Kockovaella</taxon>
    </lineage>
</organism>
<keyword evidence="2" id="KW-0677">Repeat</keyword>
<evidence type="ECO:0000256" key="1">
    <source>
        <dbReference type="ARBA" id="ARBA00022574"/>
    </source>
</evidence>
<sequence length="488" mass="53440">MPKRTSDAADLPAGKLTSNGKAQSRADQDDEMGEFEDRWEDDIESEDEVLDGPEGEDDDEDDDFTPAQEDSEAPPEAKQTYLPGTKLGPDEQLVPDNSVYLALHSLSYAWPCLSFDVLRDNLGSERTTFPHQAWIVTGTQAGEVPGQGRAKDEVVVMRLGGLSKTQHDDDDSDAEEEDEDEGQDEEATLDYLTIPHVGSVNRIRAAPAPSSTVPDPYHVATFSETGKVHIFDVKPYIDTLAGPSKPRQKVPVHTISNHGRNEGFAVEWGQTGLLTGDVDAKIYLTTSTPTGFNTSPNAYTSHTSSIEDIQWSPNESTVFASCSADRTVRIWDIRAKGRKSVVSVEAHKEDVNVISWNKGVGHLLVSGGDEGGIKVWDLRMFKGAATPVADFSWHSEPITSVEWHPTDHSVFAASGADDQLTLWDLSVEVDEDEAPTDPSHPDVKVPGQLLFVHQGQKDVKELHWHPQIPGMLISTASDSFNVFKTISC</sequence>
<evidence type="ECO:0000256" key="2">
    <source>
        <dbReference type="ARBA" id="ARBA00022737"/>
    </source>
</evidence>
<dbReference type="GO" id="GO:0042254">
    <property type="term" value="P:ribosome biogenesis"/>
    <property type="evidence" value="ECO:0007669"/>
    <property type="project" value="TreeGrafter"/>
</dbReference>
<evidence type="ECO:0000256" key="5">
    <source>
        <dbReference type="SAM" id="MobiDB-lite"/>
    </source>
</evidence>
<dbReference type="Proteomes" id="UP000193218">
    <property type="component" value="Unassembled WGS sequence"/>
</dbReference>
<proteinExistence type="predicted"/>
<feature type="domain" description="Histone-binding protein RBBP4-like N-terminal" evidence="6">
    <location>
        <begin position="90"/>
        <end position="159"/>
    </location>
</feature>
<feature type="repeat" description="WD" evidence="4">
    <location>
        <begin position="299"/>
        <end position="341"/>
    </location>
</feature>
<feature type="region of interest" description="Disordered" evidence="5">
    <location>
        <begin position="1"/>
        <end position="90"/>
    </location>
</feature>
<dbReference type="EMBL" id="NBSH01000018">
    <property type="protein sequence ID" value="ORX33673.1"/>
    <property type="molecule type" value="Genomic_DNA"/>
</dbReference>
<dbReference type="InterPro" id="IPR036322">
    <property type="entry name" value="WD40_repeat_dom_sf"/>
</dbReference>
<feature type="region of interest" description="Disordered" evidence="5">
    <location>
        <begin position="162"/>
        <end position="187"/>
    </location>
</feature>
<dbReference type="InParanoid" id="A0A1Y1U6K5"/>
<accession>A0A1Y1U6K5</accession>
<name>A0A1Y1U6K5_9TREE</name>
<dbReference type="FunCoup" id="A0A1Y1U6K5">
    <property type="interactions" value="494"/>
</dbReference>
<dbReference type="Pfam" id="PF00400">
    <property type="entry name" value="WD40"/>
    <property type="match status" value="3"/>
</dbReference>
<dbReference type="OrthoDB" id="2161379at2759"/>
<dbReference type="PANTHER" id="PTHR45903">
    <property type="entry name" value="GLUTAMATE-RICH WD REPEAT-CONTAINING PROTEIN 1"/>
    <property type="match status" value="1"/>
</dbReference>
<evidence type="ECO:0000313" key="8">
    <source>
        <dbReference type="Proteomes" id="UP000193218"/>
    </source>
</evidence>
<evidence type="ECO:0000256" key="3">
    <source>
        <dbReference type="ARBA" id="ARBA00040876"/>
    </source>
</evidence>
<dbReference type="GO" id="GO:0005730">
    <property type="term" value="C:nucleolus"/>
    <property type="evidence" value="ECO:0007669"/>
    <property type="project" value="TreeGrafter"/>
</dbReference>
<dbReference type="PROSITE" id="PS50294">
    <property type="entry name" value="WD_REPEATS_REGION"/>
    <property type="match status" value="3"/>
</dbReference>
<dbReference type="PRINTS" id="PR00320">
    <property type="entry name" value="GPROTEINBRPT"/>
</dbReference>
<dbReference type="InterPro" id="IPR020472">
    <property type="entry name" value="WD40_PAC1"/>
</dbReference>
<feature type="compositionally biased region" description="Acidic residues" evidence="5">
    <location>
        <begin position="168"/>
        <end position="187"/>
    </location>
</feature>
<reference evidence="7 8" key="1">
    <citation type="submission" date="2017-03" db="EMBL/GenBank/DDBJ databases">
        <title>Widespread Adenine N6-methylation of Active Genes in Fungi.</title>
        <authorList>
            <consortium name="DOE Joint Genome Institute"/>
            <person name="Mondo S.J."/>
            <person name="Dannebaum R.O."/>
            <person name="Kuo R.C."/>
            <person name="Louie K.B."/>
            <person name="Bewick A.J."/>
            <person name="Labutti K."/>
            <person name="Haridas S."/>
            <person name="Kuo A."/>
            <person name="Salamov A."/>
            <person name="Ahrendt S.R."/>
            <person name="Lau R."/>
            <person name="Bowen B.P."/>
            <person name="Lipzen A."/>
            <person name="Sullivan W."/>
            <person name="Andreopoulos W.B."/>
            <person name="Clum A."/>
            <person name="Lindquist E."/>
            <person name="Daum C."/>
            <person name="Northen T.R."/>
            <person name="Ramamoorthy G."/>
            <person name="Schmitz R.J."/>
            <person name="Gryganskyi A."/>
            <person name="Culley D."/>
            <person name="Magnuson J."/>
            <person name="James T.Y."/>
            <person name="O'Malley M.A."/>
            <person name="Stajich J.E."/>
            <person name="Spatafora J.W."/>
            <person name="Visel A."/>
            <person name="Grigoriev I.V."/>
        </authorList>
    </citation>
    <scope>NUCLEOTIDE SEQUENCE [LARGE SCALE GENOMIC DNA]</scope>
    <source>
        <strain evidence="7 8">NRRL Y-17943</strain>
    </source>
</reference>
<protein>
    <recommendedName>
        <fullName evidence="3">Glutamate-rich WD repeat-containing protein 1</fullName>
    </recommendedName>
</protein>
<dbReference type="InterPro" id="IPR022052">
    <property type="entry name" value="Histone-bd_RBBP4-like_N"/>
</dbReference>
<dbReference type="Gene3D" id="2.130.10.10">
    <property type="entry name" value="YVTN repeat-like/Quinoprotein amine dehydrogenase"/>
    <property type="match status" value="1"/>
</dbReference>
<comment type="caution">
    <text evidence="7">The sequence shown here is derived from an EMBL/GenBank/DDBJ whole genome shotgun (WGS) entry which is preliminary data.</text>
</comment>